<proteinExistence type="predicted"/>
<feature type="transmembrane region" description="Helical" evidence="5">
    <location>
        <begin position="625"/>
        <end position="650"/>
    </location>
</feature>
<keyword evidence="4 5" id="KW-0472">Membrane</keyword>
<feature type="transmembrane region" description="Helical" evidence="5">
    <location>
        <begin position="670"/>
        <end position="688"/>
    </location>
</feature>
<evidence type="ECO:0000313" key="8">
    <source>
        <dbReference type="EMBL" id="CAL4060356.1"/>
    </source>
</evidence>
<dbReference type="GO" id="GO:0099604">
    <property type="term" value="F:ligand-gated calcium channel activity"/>
    <property type="evidence" value="ECO:0007669"/>
    <property type="project" value="TreeGrafter"/>
</dbReference>
<reference evidence="8 9" key="1">
    <citation type="submission" date="2024-05" db="EMBL/GenBank/DDBJ databases">
        <authorList>
            <person name="Wallberg A."/>
        </authorList>
    </citation>
    <scope>NUCLEOTIDE SEQUENCE [LARGE SCALE GENOMIC DNA]</scope>
</reference>
<accession>A0AAV2PJD8</accession>
<dbReference type="PANTHER" id="PTHR13800:SF12">
    <property type="entry name" value="TRANSIENT RECEPTOR POTENTIAL CATION CHANNEL SUBFAMILY M MEMBER-LIKE 2"/>
    <property type="match status" value="1"/>
</dbReference>
<dbReference type="EMBL" id="CAXKWB010000338">
    <property type="protein sequence ID" value="CAL4060356.1"/>
    <property type="molecule type" value="Genomic_DNA"/>
</dbReference>
<keyword evidence="3 5" id="KW-1133">Transmembrane helix</keyword>
<evidence type="ECO:0000313" key="9">
    <source>
        <dbReference type="Proteomes" id="UP001497623"/>
    </source>
</evidence>
<evidence type="ECO:0000256" key="2">
    <source>
        <dbReference type="ARBA" id="ARBA00022692"/>
    </source>
</evidence>
<keyword evidence="2 5" id="KW-0812">Transmembrane</keyword>
<evidence type="ECO:0000256" key="5">
    <source>
        <dbReference type="SAM" id="Phobius"/>
    </source>
</evidence>
<dbReference type="InterPro" id="IPR050927">
    <property type="entry name" value="TRPM"/>
</dbReference>
<dbReference type="Pfam" id="PF00520">
    <property type="entry name" value="Ion_trans"/>
    <property type="match status" value="1"/>
</dbReference>
<evidence type="ECO:0000259" key="7">
    <source>
        <dbReference type="Pfam" id="PF25508"/>
    </source>
</evidence>
<evidence type="ECO:0000256" key="3">
    <source>
        <dbReference type="ARBA" id="ARBA00022989"/>
    </source>
</evidence>
<comment type="caution">
    <text evidence="8">The sequence shown here is derived from an EMBL/GenBank/DDBJ whole genome shotgun (WGS) entry which is preliminary data.</text>
</comment>
<feature type="domain" description="Ion transport" evidence="6">
    <location>
        <begin position="407"/>
        <end position="653"/>
    </location>
</feature>
<feature type="domain" description="TRPM-like" evidence="7">
    <location>
        <begin position="111"/>
        <end position="339"/>
    </location>
</feature>
<dbReference type="GO" id="GO:0005886">
    <property type="term" value="C:plasma membrane"/>
    <property type="evidence" value="ECO:0007669"/>
    <property type="project" value="TreeGrafter"/>
</dbReference>
<dbReference type="InterPro" id="IPR057366">
    <property type="entry name" value="TRPM-like"/>
</dbReference>
<feature type="transmembrane region" description="Helical" evidence="5">
    <location>
        <begin position="570"/>
        <end position="589"/>
    </location>
</feature>
<sequence length="689" mass="79996">MASTCVCGGLMPYKAIYVYFLKRESLLHTIQKLCKAYQYQHLKKSEHATQVIKECCYHANLVTVFDINSGEGLDKYILYAILTGASSSSRIDQLNLALLWNRPDIAGNYIFPEIGVQTTESLEELMTSALLDEKVEFVQLLIMNGLVMTDYLTAQNLRKLYNEACVPNSHIMELLLSSSEADYYYLFDIHNILQALVKRHNNPVYLNDTKEGFNNNSSLNYATFQDPYEELLLWAMLSGRTDLGRVMWERCHHPLSAALIVTVIFHSLWRSLGAKNTELREIYFEQKAVFERLAVEFVSACYKEDPVNALALIEHLNPKWGNVDCLELGFIAKDLTFLSSPCCQVSVDLTWHRGMVRAPALAIPSAIFFPFLIWTRLFKFLRLGDDGGELTHFQKVVVFYRSPIVKFFMHAMSFFIFLSFYAYTVLFDLQYHMSISEIILLCWVLTFIIGEINEISNEPSSGIFKSLRDYWENHWNRFESITHFLAIMAYILRLWRQTFYWGRILYAANTWIFFTRILRYYHVNYHLGPKLIIFYRMVTEILIFMALLINFILGYGIASQALLIPAPARSFNISTLMDIGKTVFFLPYWQMYGELSLDNMQGEDTNICQLSSEEIYCENPSEYTWAVHIMLVFYLIIGNIMLLNLLIAIFTNIRNGAQYTNVNTFSKYEYYQILLTYLLLMVLATPTIL</sequence>
<feature type="non-terminal residue" evidence="8">
    <location>
        <position position="689"/>
    </location>
</feature>
<comment type="subcellular location">
    <subcellularLocation>
        <location evidence="1">Membrane</location>
        <topology evidence="1">Multi-pass membrane protein</topology>
    </subcellularLocation>
</comment>
<evidence type="ECO:0000256" key="4">
    <source>
        <dbReference type="ARBA" id="ARBA00023136"/>
    </source>
</evidence>
<feature type="transmembrane region" description="Helical" evidence="5">
    <location>
        <begin position="407"/>
        <end position="426"/>
    </location>
</feature>
<evidence type="ECO:0000259" key="6">
    <source>
        <dbReference type="Pfam" id="PF00520"/>
    </source>
</evidence>
<evidence type="ECO:0008006" key="10">
    <source>
        <dbReference type="Google" id="ProtNLM"/>
    </source>
</evidence>
<feature type="transmembrane region" description="Helical" evidence="5">
    <location>
        <begin position="438"/>
        <end position="455"/>
    </location>
</feature>
<dbReference type="Pfam" id="PF25508">
    <property type="entry name" value="TRPM2"/>
    <property type="match status" value="1"/>
</dbReference>
<evidence type="ECO:0000256" key="1">
    <source>
        <dbReference type="ARBA" id="ARBA00004141"/>
    </source>
</evidence>
<feature type="transmembrane region" description="Helical" evidence="5">
    <location>
        <begin position="358"/>
        <end position="377"/>
    </location>
</feature>
<dbReference type="InterPro" id="IPR005821">
    <property type="entry name" value="Ion_trans_dom"/>
</dbReference>
<feature type="transmembrane region" description="Helical" evidence="5">
    <location>
        <begin position="504"/>
        <end position="521"/>
    </location>
</feature>
<feature type="transmembrane region" description="Helical" evidence="5">
    <location>
        <begin position="533"/>
        <end position="558"/>
    </location>
</feature>
<feature type="transmembrane region" description="Helical" evidence="5">
    <location>
        <begin position="475"/>
        <end position="492"/>
    </location>
</feature>
<keyword evidence="9" id="KW-1185">Reference proteome</keyword>
<dbReference type="AlphaFoldDB" id="A0AAV2PJD8"/>
<dbReference type="Proteomes" id="UP001497623">
    <property type="component" value="Unassembled WGS sequence"/>
</dbReference>
<protein>
    <recommendedName>
        <fullName evidence="10">Ion transport domain-containing protein</fullName>
    </recommendedName>
</protein>
<organism evidence="8 9">
    <name type="scientific">Meganyctiphanes norvegica</name>
    <name type="common">Northern krill</name>
    <name type="synonym">Thysanopoda norvegica</name>
    <dbReference type="NCBI Taxonomy" id="48144"/>
    <lineage>
        <taxon>Eukaryota</taxon>
        <taxon>Metazoa</taxon>
        <taxon>Ecdysozoa</taxon>
        <taxon>Arthropoda</taxon>
        <taxon>Crustacea</taxon>
        <taxon>Multicrustacea</taxon>
        <taxon>Malacostraca</taxon>
        <taxon>Eumalacostraca</taxon>
        <taxon>Eucarida</taxon>
        <taxon>Euphausiacea</taxon>
        <taxon>Euphausiidae</taxon>
        <taxon>Meganyctiphanes</taxon>
    </lineage>
</organism>
<dbReference type="PANTHER" id="PTHR13800">
    <property type="entry name" value="TRANSIENT RECEPTOR POTENTIAL CATION CHANNEL, SUBFAMILY M, MEMBER 6"/>
    <property type="match status" value="1"/>
</dbReference>
<gene>
    <name evidence="8" type="ORF">MNOR_LOCUS1284</name>
</gene>
<name>A0AAV2PJD8_MEGNR</name>